<dbReference type="AlphaFoldDB" id="A0A7W9FD44"/>
<dbReference type="RefSeq" id="WP_183211821.1">
    <property type="nucleotide sequence ID" value="NZ_JACHOR010000001.1"/>
</dbReference>
<feature type="chain" id="PRO_5030869635" description="Lipoprotein" evidence="2">
    <location>
        <begin position="23"/>
        <end position="92"/>
    </location>
</feature>
<accession>A0A7W9FD44</accession>
<organism evidence="3 4">
    <name type="scientific">Brevundimonas variabilis</name>
    <dbReference type="NCBI Taxonomy" id="74312"/>
    <lineage>
        <taxon>Bacteria</taxon>
        <taxon>Pseudomonadati</taxon>
        <taxon>Pseudomonadota</taxon>
        <taxon>Alphaproteobacteria</taxon>
        <taxon>Caulobacterales</taxon>
        <taxon>Caulobacteraceae</taxon>
        <taxon>Brevundimonas</taxon>
    </lineage>
</organism>
<evidence type="ECO:0000313" key="3">
    <source>
        <dbReference type="EMBL" id="MBB5744867.1"/>
    </source>
</evidence>
<gene>
    <name evidence="3" type="ORF">GGR13_000439</name>
</gene>
<dbReference type="Proteomes" id="UP000545037">
    <property type="component" value="Unassembled WGS sequence"/>
</dbReference>
<sequence>MRPAFRTIGFSALMLLGISACASAPLQVASLETACPDRCGSIGPAAAESSLTSQDRRWATPGAPRPFRGLSAKRSARNAAIDRVLNGRAPGY</sequence>
<name>A0A7W9FD44_9CAUL</name>
<comment type="caution">
    <text evidence="3">The sequence shown here is derived from an EMBL/GenBank/DDBJ whole genome shotgun (WGS) entry which is preliminary data.</text>
</comment>
<evidence type="ECO:0008006" key="5">
    <source>
        <dbReference type="Google" id="ProtNLM"/>
    </source>
</evidence>
<feature type="region of interest" description="Disordered" evidence="1">
    <location>
        <begin position="46"/>
        <end position="71"/>
    </location>
</feature>
<reference evidence="3 4" key="1">
    <citation type="submission" date="2020-08" db="EMBL/GenBank/DDBJ databases">
        <title>Genomic Encyclopedia of Type Strains, Phase IV (KMG-IV): sequencing the most valuable type-strain genomes for metagenomic binning, comparative biology and taxonomic classification.</title>
        <authorList>
            <person name="Goeker M."/>
        </authorList>
    </citation>
    <scope>NUCLEOTIDE SEQUENCE [LARGE SCALE GENOMIC DNA]</scope>
    <source>
        <strain evidence="3 4">DSM 4737</strain>
    </source>
</reference>
<evidence type="ECO:0000256" key="1">
    <source>
        <dbReference type="SAM" id="MobiDB-lite"/>
    </source>
</evidence>
<evidence type="ECO:0000313" key="4">
    <source>
        <dbReference type="Proteomes" id="UP000545037"/>
    </source>
</evidence>
<feature type="signal peptide" evidence="2">
    <location>
        <begin position="1"/>
        <end position="22"/>
    </location>
</feature>
<proteinExistence type="predicted"/>
<dbReference type="PROSITE" id="PS51257">
    <property type="entry name" value="PROKAR_LIPOPROTEIN"/>
    <property type="match status" value="1"/>
</dbReference>
<keyword evidence="2" id="KW-0732">Signal</keyword>
<evidence type="ECO:0000256" key="2">
    <source>
        <dbReference type="SAM" id="SignalP"/>
    </source>
</evidence>
<keyword evidence="4" id="KW-1185">Reference proteome</keyword>
<dbReference type="EMBL" id="JACHOR010000001">
    <property type="protein sequence ID" value="MBB5744867.1"/>
    <property type="molecule type" value="Genomic_DNA"/>
</dbReference>
<protein>
    <recommendedName>
        <fullName evidence="5">Lipoprotein</fullName>
    </recommendedName>
</protein>